<dbReference type="Proteomes" id="UP000426328">
    <property type="component" value="Chromosome"/>
</dbReference>
<evidence type="ECO:0000313" key="1">
    <source>
        <dbReference type="EMBL" id="MQL54555.1"/>
    </source>
</evidence>
<accession>A0A650CWT6</accession>
<proteinExistence type="predicted"/>
<dbReference type="AlphaFoldDB" id="A0A650CWT6"/>
<reference evidence="1 4" key="1">
    <citation type="submission" date="2019-10" db="EMBL/GenBank/DDBJ databases">
        <title>Comparative genomics of sulfur disproportionating microorganisms.</title>
        <authorList>
            <person name="Ward L.M."/>
            <person name="Bertran E."/>
            <person name="Johnston D."/>
        </authorList>
    </citation>
    <scope>NUCLEOTIDE SEQUENCE [LARGE SCALE GENOMIC DNA]</scope>
    <source>
        <strain evidence="1 4">DSM 3772</strain>
    </source>
</reference>
<protein>
    <submittedName>
        <fullName evidence="2">Uncharacterized protein</fullName>
    </submittedName>
</protein>
<dbReference type="Proteomes" id="UP000474054">
    <property type="component" value="Unassembled WGS sequence"/>
</dbReference>
<dbReference type="EMBL" id="CP045482">
    <property type="protein sequence ID" value="QGR22364.1"/>
    <property type="molecule type" value="Genomic_DNA"/>
</dbReference>
<evidence type="ECO:0000313" key="3">
    <source>
        <dbReference type="Proteomes" id="UP000426328"/>
    </source>
</evidence>
<reference evidence="2 3" key="2">
    <citation type="submission" date="2019-10" db="EMBL/GenBank/DDBJ databases">
        <title>Genome Sequences from Six Type Strain Members of the Archaeal Family Sulfolobaceae: Acidianus ambivalens, Acidianus infernus, Metallosphaera prunae, Stygiolobus azoricus, Sulfolobus metallicus, and Sulfurisphaera ohwakuensis.</title>
        <authorList>
            <person name="Counts J.A."/>
            <person name="Kelly R.M."/>
        </authorList>
    </citation>
    <scope>NUCLEOTIDE SEQUENCE [LARGE SCALE GENOMIC DNA]</scope>
    <source>
        <strain evidence="2 3">LEI 10</strain>
    </source>
</reference>
<dbReference type="RefSeq" id="WP_152939722.1">
    <property type="nucleotide sequence ID" value="NZ_CP045482.1"/>
</dbReference>
<dbReference type="KEGG" id="aamb:D1866_10550"/>
<sequence>MGCKVSISQVDNILNYTVEEPTLTAEEEKALKSQVQLPQNSIEKINYYREKMEKFGKLTCLMLDKNVEEIECYDVSKPLAVKIKGLGRAITNIKISKDEILNIFSKFIDSKNYRRLGKYIVIENDKFKAIIKVKDDINFNIIKSDSLYSESITELISEGYLNKYSTAYLWHIIENLGIIIINGNKRIARCLAYSLINLVYNKFNKIVVVSKSKIRKLDDLIVLNDVKNLDIIDYYNPDIVLFDYIDNDVIVKTLDLNTQNKGIIILSEFPDNITFLSSLSKSQLLSLSKLPTILVEIVRNYINIYELYSIRTKVRIRKVCKKGNMNKKEFSYSITLKNKINTNNLDLKVSIIENLTNNNILDKYEIREKIMKIGEKIEPEI</sequence>
<organism evidence="2 3">
    <name type="scientific">Acidianus ambivalens</name>
    <name type="common">Desulfurolobus ambivalens</name>
    <dbReference type="NCBI Taxonomy" id="2283"/>
    <lineage>
        <taxon>Archaea</taxon>
        <taxon>Thermoproteota</taxon>
        <taxon>Thermoprotei</taxon>
        <taxon>Sulfolobales</taxon>
        <taxon>Sulfolobaceae</taxon>
        <taxon>Acidianus</taxon>
    </lineage>
</organism>
<dbReference type="Gene3D" id="3.30.450.380">
    <property type="match status" value="1"/>
</dbReference>
<dbReference type="GeneID" id="42780175"/>
<evidence type="ECO:0000313" key="4">
    <source>
        <dbReference type="Proteomes" id="UP000474054"/>
    </source>
</evidence>
<keyword evidence="3" id="KW-1185">Reference proteome</keyword>
<evidence type="ECO:0000313" key="2">
    <source>
        <dbReference type="EMBL" id="QGR22364.1"/>
    </source>
</evidence>
<name>A0A650CWT6_ACIAM</name>
<dbReference type="EMBL" id="WHYS01000001">
    <property type="protein sequence ID" value="MQL54555.1"/>
    <property type="molecule type" value="Genomic_DNA"/>
</dbReference>
<gene>
    <name evidence="2" type="ORF">D1866_10550</name>
    <name evidence="1" type="ORF">GFB69_01990</name>
</gene>